<dbReference type="OrthoDB" id="6834135at2"/>
<keyword evidence="2" id="KW-1003">Cell membrane</keyword>
<dbReference type="EMBL" id="CP001679">
    <property type="protein sequence ID" value="ACT60858.1"/>
    <property type="molecule type" value="Genomic_DNA"/>
</dbReference>
<evidence type="ECO:0000313" key="10">
    <source>
        <dbReference type="EMBL" id="ACT60858.1"/>
    </source>
</evidence>
<dbReference type="AlphaFoldDB" id="C6XS17"/>
<keyword evidence="5 8" id="KW-0812">Transmembrane</keyword>
<name>C6XS17_HIRBI</name>
<keyword evidence="10" id="KW-0614">Plasmid</keyword>
<dbReference type="PANTHER" id="PTHR33908:SF11">
    <property type="entry name" value="MEMBRANE PROTEIN"/>
    <property type="match status" value="1"/>
</dbReference>
<feature type="transmembrane region" description="Helical" evidence="8">
    <location>
        <begin position="221"/>
        <end position="249"/>
    </location>
</feature>
<protein>
    <recommendedName>
        <fullName evidence="9">Glycosyltransferase RgtA/B/C/D-like domain-containing protein</fullName>
    </recommendedName>
</protein>
<keyword evidence="7 8" id="KW-0472">Membrane</keyword>
<dbReference type="GO" id="GO:0016763">
    <property type="term" value="F:pentosyltransferase activity"/>
    <property type="evidence" value="ECO:0007669"/>
    <property type="project" value="TreeGrafter"/>
</dbReference>
<feature type="transmembrane region" description="Helical" evidence="8">
    <location>
        <begin position="404"/>
        <end position="422"/>
    </location>
</feature>
<dbReference type="Pfam" id="PF13231">
    <property type="entry name" value="PMT_2"/>
    <property type="match status" value="1"/>
</dbReference>
<feature type="transmembrane region" description="Helical" evidence="8">
    <location>
        <begin position="343"/>
        <end position="360"/>
    </location>
</feature>
<feature type="transmembrane region" description="Helical" evidence="8">
    <location>
        <begin position="429"/>
        <end position="449"/>
    </location>
</feature>
<geneLocation type="plasmid" evidence="10 11">
    <name>pHbal01</name>
</geneLocation>
<dbReference type="InterPro" id="IPR050297">
    <property type="entry name" value="LipidA_mod_glycosyltrf_83"/>
</dbReference>
<feature type="transmembrane region" description="Helical" evidence="8">
    <location>
        <begin position="478"/>
        <end position="503"/>
    </location>
</feature>
<keyword evidence="3" id="KW-0328">Glycosyltransferase</keyword>
<dbReference type="GO" id="GO:0009103">
    <property type="term" value="P:lipopolysaccharide biosynthetic process"/>
    <property type="evidence" value="ECO:0007669"/>
    <property type="project" value="UniProtKB-ARBA"/>
</dbReference>
<keyword evidence="11" id="KW-1185">Reference proteome</keyword>
<accession>C6XS17</accession>
<organism evidence="10 11">
    <name type="scientific">Hirschia baltica (strain ATCC 49814 / DSM 5838 / IFAM 1418)</name>
    <dbReference type="NCBI Taxonomy" id="582402"/>
    <lineage>
        <taxon>Bacteria</taxon>
        <taxon>Pseudomonadati</taxon>
        <taxon>Pseudomonadota</taxon>
        <taxon>Alphaproteobacteria</taxon>
        <taxon>Hyphomonadales</taxon>
        <taxon>Hyphomonadaceae</taxon>
        <taxon>Hirschia</taxon>
    </lineage>
</organism>
<dbReference type="HOGENOM" id="CLU_530776_0_0_5"/>
<dbReference type="GO" id="GO:0005886">
    <property type="term" value="C:plasma membrane"/>
    <property type="evidence" value="ECO:0007669"/>
    <property type="project" value="UniProtKB-SubCell"/>
</dbReference>
<feature type="transmembrane region" description="Helical" evidence="8">
    <location>
        <begin position="261"/>
        <end position="282"/>
    </location>
</feature>
<evidence type="ECO:0000259" key="9">
    <source>
        <dbReference type="Pfam" id="PF13231"/>
    </source>
</evidence>
<dbReference type="eggNOG" id="COG5305">
    <property type="taxonomic scope" value="Bacteria"/>
</dbReference>
<dbReference type="Proteomes" id="UP000002745">
    <property type="component" value="Plasmid pHbal01"/>
</dbReference>
<evidence type="ECO:0000256" key="7">
    <source>
        <dbReference type="ARBA" id="ARBA00023136"/>
    </source>
</evidence>
<feature type="domain" description="Glycosyltransferase RgtA/B/C/D-like" evidence="9">
    <location>
        <begin position="112"/>
        <end position="275"/>
    </location>
</feature>
<proteinExistence type="predicted"/>
<evidence type="ECO:0000256" key="6">
    <source>
        <dbReference type="ARBA" id="ARBA00022989"/>
    </source>
</evidence>
<reference evidence="11" key="1">
    <citation type="journal article" date="2011" name="J. Bacteriol.">
        <title>Genome sequences of eight morphologically diverse alphaproteobacteria.</title>
        <authorList>
            <consortium name="US DOE Joint Genome Institute"/>
            <person name="Brown P.J."/>
            <person name="Kysela D.T."/>
            <person name="Buechlein A."/>
            <person name="Hemmerich C."/>
            <person name="Brun Y.V."/>
        </authorList>
    </citation>
    <scope>NUCLEOTIDE SEQUENCE [LARGE SCALE GENOMIC DNA]</scope>
    <source>
        <strain evidence="11">ATCC 49814 / DSM 5838 / IFAM 1418</strain>
        <plasmid evidence="11">pHbal01</plasmid>
    </source>
</reference>
<evidence type="ECO:0000256" key="5">
    <source>
        <dbReference type="ARBA" id="ARBA00022692"/>
    </source>
</evidence>
<comment type="subcellular location">
    <subcellularLocation>
        <location evidence="1">Cell membrane</location>
        <topology evidence="1">Multi-pass membrane protein</topology>
    </subcellularLocation>
</comment>
<keyword evidence="4" id="KW-0808">Transferase</keyword>
<feature type="transmembrane region" description="Helical" evidence="8">
    <location>
        <begin position="372"/>
        <end position="392"/>
    </location>
</feature>
<feature type="transmembrane region" description="Helical" evidence="8">
    <location>
        <begin position="133"/>
        <end position="155"/>
    </location>
</feature>
<evidence type="ECO:0000256" key="4">
    <source>
        <dbReference type="ARBA" id="ARBA00022679"/>
    </source>
</evidence>
<evidence type="ECO:0000313" key="11">
    <source>
        <dbReference type="Proteomes" id="UP000002745"/>
    </source>
</evidence>
<dbReference type="KEGG" id="hba:Hbal_3191"/>
<evidence type="ECO:0000256" key="1">
    <source>
        <dbReference type="ARBA" id="ARBA00004651"/>
    </source>
</evidence>
<feature type="transmembrane region" description="Helical" evidence="8">
    <location>
        <begin position="191"/>
        <end position="209"/>
    </location>
</feature>
<dbReference type="InterPro" id="IPR038731">
    <property type="entry name" value="RgtA/B/C-like"/>
</dbReference>
<keyword evidence="6 8" id="KW-1133">Transmembrane helix</keyword>
<feature type="transmembrane region" description="Helical" evidence="8">
    <location>
        <begin position="12"/>
        <end position="31"/>
    </location>
</feature>
<evidence type="ECO:0000256" key="8">
    <source>
        <dbReference type="SAM" id="Phobius"/>
    </source>
</evidence>
<sequence>MFNFSQWPTYRFVLIAVFFYGIAHIAFLPPFEGFDEPAHWSSISQWGHEGRMPIYGQDQFDRALQNYPGPMPYTFPGEISYQTFDFEKHIGPHKSAPPPEFVGVGGYNWQAQHPPLYYILLQPVFKVFNSMDWASQFFALRTLSWIFAFTGFVIGVEASKSLFKEHWEKAAIIMSAWPFLVPQFFPEMARIGNDSLCLLCFGIVWMAVLKLDQKHQPIRWAVILGIALGAGLWTKAFFVPITAGLAVYFCWRYWMEREIDTIKYGGTSIGLALAIGVGWYVYKFIAYGNAIGGDEMLQFNKEGGVLVNFLENFSLIQMLRGYATIGMSFIYVGNWSLVRTSPWFLIGPAILLLWVGYNWLSNSANQRKYRLLPLFVLLPMLAGLSYHQILRIALDGEGTGTPGWYLHILTPALACIIAWGWPKHWGVKLLVVYGVLFAIYSWIMQLALFSGCRIPGPDNTGETVFDASKSCLIDGDNLAALTFPSVGIFMLLMATSVLIFGWYSSSRKAAEKL</sequence>
<evidence type="ECO:0000256" key="3">
    <source>
        <dbReference type="ARBA" id="ARBA00022676"/>
    </source>
</evidence>
<dbReference type="RefSeq" id="WP_012778245.1">
    <property type="nucleotide sequence ID" value="NC_012983.1"/>
</dbReference>
<gene>
    <name evidence="10" type="ordered locus">Hbal_3191</name>
</gene>
<evidence type="ECO:0000256" key="2">
    <source>
        <dbReference type="ARBA" id="ARBA00022475"/>
    </source>
</evidence>
<dbReference type="PANTHER" id="PTHR33908">
    <property type="entry name" value="MANNOSYLTRANSFERASE YKCB-RELATED"/>
    <property type="match status" value="1"/>
</dbReference>